<organism evidence="3 4">
    <name type="scientific">Nitzschia inconspicua</name>
    <dbReference type="NCBI Taxonomy" id="303405"/>
    <lineage>
        <taxon>Eukaryota</taxon>
        <taxon>Sar</taxon>
        <taxon>Stramenopiles</taxon>
        <taxon>Ochrophyta</taxon>
        <taxon>Bacillariophyta</taxon>
        <taxon>Bacillariophyceae</taxon>
        <taxon>Bacillariophycidae</taxon>
        <taxon>Bacillariales</taxon>
        <taxon>Bacillariaceae</taxon>
        <taxon>Nitzschia</taxon>
    </lineage>
</organism>
<feature type="transmembrane region" description="Helical" evidence="2">
    <location>
        <begin position="218"/>
        <end position="240"/>
    </location>
</feature>
<keyword evidence="2" id="KW-0472">Membrane</keyword>
<evidence type="ECO:0000313" key="4">
    <source>
        <dbReference type="Proteomes" id="UP000693970"/>
    </source>
</evidence>
<evidence type="ECO:0000256" key="1">
    <source>
        <dbReference type="SAM" id="MobiDB-lite"/>
    </source>
</evidence>
<proteinExistence type="predicted"/>
<evidence type="ECO:0000256" key="2">
    <source>
        <dbReference type="SAM" id="Phobius"/>
    </source>
</evidence>
<sequence>MTTAAEEDWMEKARRLQVGDFMQVCNRVFMQDMPRNSYLMSDFAHDVTDFCAQFATQKSSCPNSGFRGLQLDFQDAFFRSASQQMGIPMNRFPVGALTSIGDTGYIFSQKTKPELDSMRNDLCIQMQTAFGGSMQIPKQIEEPSSPIAPTAQTDSPTDSPVDAPTGNPTTIPRTPRPTNPSPKHSVTDLGGDQEQSVTQQQKEFDSPQIPIVQGDTSLSVGAIVGIAIAVAVVLSCFFYFEARRRNLARQIGILAAATNNNNDFSKGKSSVEVDTAKPPIVKKRSQKSSSRSSAGPSRSTSAALEEIRNAVNQADWDNIYRLASQLAEEDDAQSLPGFTLPKENRRRSHLNAEDQERTKTLDDLMARGDWTGVAVTAALYAGESGSSHEPTRDQPIGASKKTRKSLHHDEDDWKQVHVVSLDEKSNSSHPSSLSDGSVNSRDIEQGRVSLDGLVQSLNEALNAGDWAQVNYFATRIKEEKGTSGGSSMVSDDISNPQTLLLANGYSRVASNLSAATTDTDVSRKQTIEKLMRAEKWKGVSIMANLYEMESKQQAKSPVARASQTSKRPPRSVKKPTGSRTKELRHSDRVDENIVGFRQEEDALVPSYGNR</sequence>
<accession>A0A9K3PJR9</accession>
<feature type="compositionally biased region" description="Basic and acidic residues" evidence="1">
    <location>
        <begin position="265"/>
        <end position="275"/>
    </location>
</feature>
<dbReference type="EMBL" id="JAGRRH010000019">
    <property type="protein sequence ID" value="KAG7349361.1"/>
    <property type="molecule type" value="Genomic_DNA"/>
</dbReference>
<dbReference type="AlphaFoldDB" id="A0A9K3PJR9"/>
<gene>
    <name evidence="3" type="ORF">IV203_011958</name>
</gene>
<feature type="region of interest" description="Disordered" evidence="1">
    <location>
        <begin position="421"/>
        <end position="440"/>
    </location>
</feature>
<dbReference type="Proteomes" id="UP000693970">
    <property type="component" value="Unassembled WGS sequence"/>
</dbReference>
<feature type="region of interest" description="Disordered" evidence="1">
    <location>
        <begin position="143"/>
        <end position="208"/>
    </location>
</feature>
<keyword evidence="2" id="KW-1133">Transmembrane helix</keyword>
<feature type="compositionally biased region" description="Basic and acidic residues" evidence="1">
    <location>
        <begin position="350"/>
        <end position="361"/>
    </location>
</feature>
<feature type="region of interest" description="Disordered" evidence="1">
    <location>
        <begin position="551"/>
        <end position="610"/>
    </location>
</feature>
<dbReference type="OrthoDB" id="53140at2759"/>
<name>A0A9K3PJR9_9STRA</name>
<feature type="region of interest" description="Disordered" evidence="1">
    <location>
        <begin position="259"/>
        <end position="302"/>
    </location>
</feature>
<comment type="caution">
    <text evidence="3">The sequence shown here is derived from an EMBL/GenBank/DDBJ whole genome shotgun (WGS) entry which is preliminary data.</text>
</comment>
<keyword evidence="2" id="KW-0812">Transmembrane</keyword>
<feature type="compositionally biased region" description="Low complexity" evidence="1">
    <location>
        <begin position="164"/>
        <end position="173"/>
    </location>
</feature>
<protein>
    <submittedName>
        <fullName evidence="3">Uncharacterized protein</fullName>
    </submittedName>
</protein>
<feature type="compositionally biased region" description="Polar residues" evidence="1">
    <location>
        <begin position="427"/>
        <end position="440"/>
    </location>
</feature>
<evidence type="ECO:0000313" key="3">
    <source>
        <dbReference type="EMBL" id="KAG7349361.1"/>
    </source>
</evidence>
<feature type="region of interest" description="Disordered" evidence="1">
    <location>
        <begin position="331"/>
        <end position="361"/>
    </location>
</feature>
<reference evidence="3" key="1">
    <citation type="journal article" date="2021" name="Sci. Rep.">
        <title>Diploid genomic architecture of Nitzschia inconspicua, an elite biomass production diatom.</title>
        <authorList>
            <person name="Oliver A."/>
            <person name="Podell S."/>
            <person name="Pinowska A."/>
            <person name="Traller J.C."/>
            <person name="Smith S.R."/>
            <person name="McClure R."/>
            <person name="Beliaev A."/>
            <person name="Bohutskyi P."/>
            <person name="Hill E.A."/>
            <person name="Rabines A."/>
            <person name="Zheng H."/>
            <person name="Allen L.Z."/>
            <person name="Kuo A."/>
            <person name="Grigoriev I.V."/>
            <person name="Allen A.E."/>
            <person name="Hazlebeck D."/>
            <person name="Allen E.E."/>
        </authorList>
    </citation>
    <scope>NUCLEOTIDE SEQUENCE</scope>
    <source>
        <strain evidence="3">Hildebrandi</strain>
    </source>
</reference>
<feature type="compositionally biased region" description="Low complexity" evidence="1">
    <location>
        <begin position="287"/>
        <end position="302"/>
    </location>
</feature>
<reference evidence="3" key="2">
    <citation type="submission" date="2021-04" db="EMBL/GenBank/DDBJ databases">
        <authorList>
            <person name="Podell S."/>
        </authorList>
    </citation>
    <scope>NUCLEOTIDE SEQUENCE</scope>
    <source>
        <strain evidence="3">Hildebrandi</strain>
    </source>
</reference>
<keyword evidence="4" id="KW-1185">Reference proteome</keyword>
<feature type="compositionally biased region" description="Polar residues" evidence="1">
    <location>
        <begin position="551"/>
        <end position="566"/>
    </location>
</feature>
<feature type="region of interest" description="Disordered" evidence="1">
    <location>
        <begin position="381"/>
        <end position="413"/>
    </location>
</feature>
<feature type="compositionally biased region" description="Basic and acidic residues" evidence="1">
    <location>
        <begin position="579"/>
        <end position="591"/>
    </location>
</feature>